<organism evidence="1 2">
    <name type="scientific">Corchorus olitorius</name>
    <dbReference type="NCBI Taxonomy" id="93759"/>
    <lineage>
        <taxon>Eukaryota</taxon>
        <taxon>Viridiplantae</taxon>
        <taxon>Streptophyta</taxon>
        <taxon>Embryophyta</taxon>
        <taxon>Tracheophyta</taxon>
        <taxon>Spermatophyta</taxon>
        <taxon>Magnoliopsida</taxon>
        <taxon>eudicotyledons</taxon>
        <taxon>Gunneridae</taxon>
        <taxon>Pentapetalae</taxon>
        <taxon>rosids</taxon>
        <taxon>malvids</taxon>
        <taxon>Malvales</taxon>
        <taxon>Malvaceae</taxon>
        <taxon>Grewioideae</taxon>
        <taxon>Apeibeae</taxon>
        <taxon>Corchorus</taxon>
    </lineage>
</organism>
<accession>A0A1R3GF92</accession>
<sequence length="36" mass="3991">MKPMHPKFDLDQGKRADTCGNVAELAWTPGELLCNC</sequence>
<gene>
    <name evidence="1" type="ORF">COLO4_35562</name>
</gene>
<proteinExistence type="predicted"/>
<dbReference type="Proteomes" id="UP000187203">
    <property type="component" value="Unassembled WGS sequence"/>
</dbReference>
<evidence type="ECO:0000313" key="1">
    <source>
        <dbReference type="EMBL" id="OMO56758.1"/>
    </source>
</evidence>
<dbReference type="EMBL" id="AWUE01022693">
    <property type="protein sequence ID" value="OMO56758.1"/>
    <property type="molecule type" value="Genomic_DNA"/>
</dbReference>
<comment type="caution">
    <text evidence="1">The sequence shown here is derived from an EMBL/GenBank/DDBJ whole genome shotgun (WGS) entry which is preliminary data.</text>
</comment>
<name>A0A1R3GF92_9ROSI</name>
<reference evidence="2" key="1">
    <citation type="submission" date="2013-09" db="EMBL/GenBank/DDBJ databases">
        <title>Corchorus olitorius genome sequencing.</title>
        <authorList>
            <person name="Alam M."/>
            <person name="Haque M.S."/>
            <person name="Islam M.S."/>
            <person name="Emdad E.M."/>
            <person name="Islam M.M."/>
            <person name="Ahmed B."/>
            <person name="Halim A."/>
            <person name="Hossen Q.M.M."/>
            <person name="Hossain M.Z."/>
            <person name="Ahmed R."/>
            <person name="Khan M.M."/>
            <person name="Islam R."/>
            <person name="Rashid M.M."/>
            <person name="Khan S.A."/>
            <person name="Rahman M.S."/>
            <person name="Alam M."/>
            <person name="Yahiya A.S."/>
            <person name="Khan M.S."/>
            <person name="Azam M.S."/>
            <person name="Haque T."/>
            <person name="Lashkar M.Z.H."/>
            <person name="Akhand A.I."/>
            <person name="Morshed G."/>
            <person name="Roy S."/>
            <person name="Uddin K.S."/>
            <person name="Rabeya T."/>
            <person name="Hossain A.S."/>
            <person name="Chowdhury A."/>
            <person name="Snigdha A.R."/>
            <person name="Mortoza M.S."/>
            <person name="Matin S.A."/>
            <person name="Hoque S.M.E."/>
            <person name="Islam M.K."/>
            <person name="Roy D.K."/>
            <person name="Haider R."/>
            <person name="Moosa M.M."/>
            <person name="Elias S.M."/>
            <person name="Hasan A.M."/>
            <person name="Jahan S."/>
            <person name="Shafiuddin M."/>
            <person name="Mahmood N."/>
            <person name="Shommy N.S."/>
        </authorList>
    </citation>
    <scope>NUCLEOTIDE SEQUENCE [LARGE SCALE GENOMIC DNA]</scope>
    <source>
        <strain evidence="2">cv. O-4</strain>
    </source>
</reference>
<keyword evidence="2" id="KW-1185">Reference proteome</keyword>
<evidence type="ECO:0000313" key="2">
    <source>
        <dbReference type="Proteomes" id="UP000187203"/>
    </source>
</evidence>
<protein>
    <submittedName>
        <fullName evidence="1">Uncharacterized protein</fullName>
    </submittedName>
</protein>
<dbReference type="AlphaFoldDB" id="A0A1R3GF92"/>